<gene>
    <name evidence="1" type="ORF">ACFSAU_13100</name>
</gene>
<proteinExistence type="predicted"/>
<reference evidence="1 2" key="1">
    <citation type="journal article" date="2019" name="Int. J. Syst. Evol. Microbiol.">
        <title>The Global Catalogue of Microorganisms (GCM) 10K type strain sequencing project: providing services to taxonomists for standard genome sequencing and annotation.</title>
        <authorList>
            <consortium name="The Broad Institute Genomics Platform"/>
            <consortium name="The Broad Institute Genome Sequencing Center for Infectious Disease"/>
            <person name="Wu L."/>
            <person name="Ma J."/>
        </authorList>
    </citation>
    <scope>NUCLEOTIDE SEQUENCE [LARGE SCALE GENOMIC DNA]</scope>
    <source>
        <strain evidence="1 2">CGMCC 1.12859</strain>
    </source>
</reference>
<dbReference type="InterPro" id="IPR055961">
    <property type="entry name" value="DUF7539"/>
</dbReference>
<protein>
    <submittedName>
        <fullName evidence="1">Uncharacterized protein</fullName>
    </submittedName>
</protein>
<comment type="caution">
    <text evidence="1">The sequence shown here is derived from an EMBL/GenBank/DDBJ whole genome shotgun (WGS) entry which is preliminary data.</text>
</comment>
<dbReference type="EMBL" id="JBHUCZ010000012">
    <property type="protein sequence ID" value="MFD1568429.1"/>
    <property type="molecule type" value="Genomic_DNA"/>
</dbReference>
<dbReference type="RefSeq" id="WP_267648175.1">
    <property type="nucleotide sequence ID" value="NZ_JANHGR010000003.1"/>
</dbReference>
<dbReference type="AlphaFoldDB" id="A0ABD6BUV8"/>
<evidence type="ECO:0000313" key="2">
    <source>
        <dbReference type="Proteomes" id="UP001597139"/>
    </source>
</evidence>
<sequence length="143" mass="16616">MSSSPTSRQMVRHARERLPEWVTDARSQVYAELFEGEDAVLDEEELRLLDRIDSDLTRRDGDGIWGADEYGIVVEGSLDINEPQVVCTYHPEIPYEGFRGEESLRESTRRELNDVLWDYSERVSLLVQADLDEFLRSNHPDEE</sequence>
<dbReference type="Pfam" id="PF24383">
    <property type="entry name" value="DUF7539"/>
    <property type="match status" value="1"/>
</dbReference>
<dbReference type="Proteomes" id="UP001597139">
    <property type="component" value="Unassembled WGS sequence"/>
</dbReference>
<name>A0ABD6BUV8_9EURY</name>
<keyword evidence="2" id="KW-1185">Reference proteome</keyword>
<accession>A0ABD6BUV8</accession>
<evidence type="ECO:0000313" key="1">
    <source>
        <dbReference type="EMBL" id="MFD1568429.1"/>
    </source>
</evidence>
<organism evidence="1 2">
    <name type="scientific">Halolamina litorea</name>
    <dbReference type="NCBI Taxonomy" id="1515593"/>
    <lineage>
        <taxon>Archaea</taxon>
        <taxon>Methanobacteriati</taxon>
        <taxon>Methanobacteriota</taxon>
        <taxon>Stenosarchaea group</taxon>
        <taxon>Halobacteria</taxon>
        <taxon>Halobacteriales</taxon>
        <taxon>Haloferacaceae</taxon>
    </lineage>
</organism>